<comment type="similarity">
    <text evidence="1">Belongs to the AB hydrolase superfamily.</text>
</comment>
<proteinExistence type="inferred from homology"/>
<dbReference type="InterPro" id="IPR010520">
    <property type="entry name" value="FrsA-like"/>
</dbReference>
<dbReference type="EMBL" id="JACHVQ010000001">
    <property type="protein sequence ID" value="MBB2891866.1"/>
    <property type="molecule type" value="Genomic_DNA"/>
</dbReference>
<dbReference type="RefSeq" id="WP_183320072.1">
    <property type="nucleotide sequence ID" value="NZ_JACHVQ010000001.1"/>
</dbReference>
<evidence type="ECO:0000313" key="4">
    <source>
        <dbReference type="Proteomes" id="UP000559182"/>
    </source>
</evidence>
<gene>
    <name evidence="3" type="ORF">FHU39_001850</name>
</gene>
<dbReference type="PANTHER" id="PTHR22946:SF12">
    <property type="entry name" value="CONIDIAL PIGMENT BIOSYNTHESIS PROTEIN AYG1 (AFU_ORTHOLOGUE AFUA_2G17550)"/>
    <property type="match status" value="1"/>
</dbReference>
<dbReference type="InterPro" id="IPR050261">
    <property type="entry name" value="FrsA_esterase"/>
</dbReference>
<dbReference type="InterPro" id="IPR029058">
    <property type="entry name" value="AB_hydrolase_fold"/>
</dbReference>
<sequence length="385" mass="43179">MFEYFTGPKYVWNLGVCATLNNGGLIDEVDRACRPAREARDVDSGSKLFVRSWKAVADQLADQAHASEAAGHLRTAGQEWYRSGLYVCQAERMLSNADPDRRAFYQQALDAFAKVFEIADPAVSRVEVPFEGTSLPAYFSNASVNGEPVPCVIMWNGLDSTKEHMYTSGWPQEMRQRGISVLMIDNPGSGEALRFGDLKARIGTEAWATAQVDYLESRPDVDSGRIGLVGWSLGGYYVPRAAAFEKRIKLIAVWGANHNWGEVQKKRLQREGENPVPHYWEHVKWVFGYDDLDEFISYAEGIHLNGVVDQITCPFLIAHGANDRQISVDYAHQSYDQAVHSPKRELRIFTPDEGAAEHVGLDHMPHINSFIADWVQDTIAELGNW</sequence>
<comment type="caution">
    <text evidence="3">The sequence shown here is derived from an EMBL/GenBank/DDBJ whole genome shotgun (WGS) entry which is preliminary data.</text>
</comment>
<organism evidence="3 4">
    <name type="scientific">Flexivirga oryzae</name>
    <dbReference type="NCBI Taxonomy" id="1794944"/>
    <lineage>
        <taxon>Bacteria</taxon>
        <taxon>Bacillati</taxon>
        <taxon>Actinomycetota</taxon>
        <taxon>Actinomycetes</taxon>
        <taxon>Micrococcales</taxon>
        <taxon>Dermacoccaceae</taxon>
        <taxon>Flexivirga</taxon>
    </lineage>
</organism>
<dbReference type="Pfam" id="PF06500">
    <property type="entry name" value="FrsA-like"/>
    <property type="match status" value="1"/>
</dbReference>
<dbReference type="SUPFAM" id="SSF53474">
    <property type="entry name" value="alpha/beta-Hydrolases"/>
    <property type="match status" value="1"/>
</dbReference>
<evidence type="ECO:0000256" key="2">
    <source>
        <dbReference type="ARBA" id="ARBA00022801"/>
    </source>
</evidence>
<dbReference type="Gene3D" id="1.20.1440.110">
    <property type="entry name" value="acylaminoacyl peptidase"/>
    <property type="match status" value="1"/>
</dbReference>
<evidence type="ECO:0000256" key="1">
    <source>
        <dbReference type="ARBA" id="ARBA00008645"/>
    </source>
</evidence>
<keyword evidence="2 3" id="KW-0378">Hydrolase</keyword>
<dbReference type="PANTHER" id="PTHR22946">
    <property type="entry name" value="DIENELACTONE HYDROLASE DOMAIN-CONTAINING PROTEIN-RELATED"/>
    <property type="match status" value="1"/>
</dbReference>
<dbReference type="Gene3D" id="3.40.50.1820">
    <property type="entry name" value="alpha/beta hydrolase"/>
    <property type="match status" value="1"/>
</dbReference>
<protein>
    <submittedName>
        <fullName evidence="3">Dienelactone hydrolase</fullName>
    </submittedName>
</protein>
<reference evidence="3 4" key="1">
    <citation type="submission" date="2020-08" db="EMBL/GenBank/DDBJ databases">
        <title>Sequencing the genomes of 1000 actinobacteria strains.</title>
        <authorList>
            <person name="Klenk H.-P."/>
        </authorList>
    </citation>
    <scope>NUCLEOTIDE SEQUENCE [LARGE SCALE GENOMIC DNA]</scope>
    <source>
        <strain evidence="3 4">DSM 105369</strain>
    </source>
</reference>
<accession>A0A839N8B4</accession>
<dbReference type="GO" id="GO:0016787">
    <property type="term" value="F:hydrolase activity"/>
    <property type="evidence" value="ECO:0007669"/>
    <property type="project" value="UniProtKB-KW"/>
</dbReference>
<dbReference type="Proteomes" id="UP000559182">
    <property type="component" value="Unassembled WGS sequence"/>
</dbReference>
<evidence type="ECO:0000313" key="3">
    <source>
        <dbReference type="EMBL" id="MBB2891866.1"/>
    </source>
</evidence>
<name>A0A839N8B4_9MICO</name>
<keyword evidence="4" id="KW-1185">Reference proteome</keyword>
<dbReference type="AlphaFoldDB" id="A0A839N8B4"/>